<comment type="caution">
    <text evidence="2">The sequence shown here is derived from an EMBL/GenBank/DDBJ whole genome shotgun (WGS) entry which is preliminary data.</text>
</comment>
<accession>A0A840I053</accession>
<feature type="transmembrane region" description="Helical" evidence="1">
    <location>
        <begin position="38"/>
        <end position="60"/>
    </location>
</feature>
<keyword evidence="3" id="KW-1185">Reference proteome</keyword>
<name>A0A840I053_9PROT</name>
<organism evidence="2 3">
    <name type="scientific">Parvularcula dongshanensis</name>
    <dbReference type="NCBI Taxonomy" id="1173995"/>
    <lineage>
        <taxon>Bacteria</taxon>
        <taxon>Pseudomonadati</taxon>
        <taxon>Pseudomonadota</taxon>
        <taxon>Alphaproteobacteria</taxon>
        <taxon>Parvularculales</taxon>
        <taxon>Parvularculaceae</taxon>
        <taxon>Parvularcula</taxon>
    </lineage>
</organism>
<keyword evidence="1" id="KW-0472">Membrane</keyword>
<reference evidence="2 3" key="1">
    <citation type="submission" date="2020-08" db="EMBL/GenBank/DDBJ databases">
        <title>Genomic Encyclopedia of Type Strains, Phase IV (KMG-IV): sequencing the most valuable type-strain genomes for metagenomic binning, comparative biology and taxonomic classification.</title>
        <authorList>
            <person name="Goeker M."/>
        </authorList>
    </citation>
    <scope>NUCLEOTIDE SEQUENCE [LARGE SCALE GENOMIC DNA]</scope>
    <source>
        <strain evidence="2 3">DSM 102850</strain>
    </source>
</reference>
<dbReference type="AlphaFoldDB" id="A0A840I053"/>
<sequence>MTDAESLFALAFTGSDAHRVLWLPLLASLFATTRVKPWMLALAVFAIDRAWPLLAMIGAYEPGVIFSALRGGVTSLPSDIIWLALRFLAMFALVEIGWRLRLMLHGQRPVTTAASAAD</sequence>
<dbReference type="RefSeq" id="WP_183814933.1">
    <property type="nucleotide sequence ID" value="NZ_JACHOB010000001.1"/>
</dbReference>
<evidence type="ECO:0000313" key="3">
    <source>
        <dbReference type="Proteomes" id="UP000563524"/>
    </source>
</evidence>
<proteinExistence type="predicted"/>
<gene>
    <name evidence="2" type="ORF">GGQ59_000153</name>
</gene>
<keyword evidence="1" id="KW-0812">Transmembrane</keyword>
<evidence type="ECO:0000256" key="1">
    <source>
        <dbReference type="SAM" id="Phobius"/>
    </source>
</evidence>
<dbReference type="EMBL" id="JACHOB010000001">
    <property type="protein sequence ID" value="MBB4657653.1"/>
    <property type="molecule type" value="Genomic_DNA"/>
</dbReference>
<keyword evidence="1" id="KW-1133">Transmembrane helix</keyword>
<dbReference type="Proteomes" id="UP000563524">
    <property type="component" value="Unassembled WGS sequence"/>
</dbReference>
<protein>
    <submittedName>
        <fullName evidence="2">Uncharacterized protein</fullName>
    </submittedName>
</protein>
<feature type="transmembrane region" description="Helical" evidence="1">
    <location>
        <begin position="80"/>
        <end position="98"/>
    </location>
</feature>
<evidence type="ECO:0000313" key="2">
    <source>
        <dbReference type="EMBL" id="MBB4657653.1"/>
    </source>
</evidence>